<dbReference type="Gene3D" id="3.90.70.10">
    <property type="entry name" value="Cysteine proteinases"/>
    <property type="match status" value="1"/>
</dbReference>
<dbReference type="GO" id="GO:0005886">
    <property type="term" value="C:plasma membrane"/>
    <property type="evidence" value="ECO:0007669"/>
    <property type="project" value="UniProtKB-SubCell"/>
</dbReference>
<evidence type="ECO:0000256" key="7">
    <source>
        <dbReference type="ARBA" id="ARBA00022840"/>
    </source>
</evidence>
<dbReference type="CDD" id="cd18571">
    <property type="entry name" value="ABC_6TM_peptidase_like"/>
    <property type="match status" value="1"/>
</dbReference>
<evidence type="ECO:0000313" key="15">
    <source>
        <dbReference type="Proteomes" id="UP000474077"/>
    </source>
</evidence>
<dbReference type="PANTHER" id="PTHR43394:SF1">
    <property type="entry name" value="ATP-BINDING CASSETTE SUB-FAMILY B MEMBER 10, MITOCHONDRIAL"/>
    <property type="match status" value="1"/>
</dbReference>
<dbReference type="RefSeq" id="WP_151922090.1">
    <property type="nucleotide sequence ID" value="NZ_RCXZ01000022.1"/>
</dbReference>
<feature type="transmembrane region" description="Helical" evidence="10">
    <location>
        <begin position="296"/>
        <end position="317"/>
    </location>
</feature>
<keyword evidence="6" id="KW-0378">Hydrolase</keyword>
<dbReference type="AlphaFoldDB" id="A0A4Q5DCZ1"/>
<dbReference type="Gene3D" id="3.40.50.300">
    <property type="entry name" value="P-loop containing nucleotide triphosphate hydrolases"/>
    <property type="match status" value="1"/>
</dbReference>
<evidence type="ECO:0000256" key="1">
    <source>
        <dbReference type="ARBA" id="ARBA00004651"/>
    </source>
</evidence>
<dbReference type="PROSITE" id="PS50929">
    <property type="entry name" value="ABC_TM1F"/>
    <property type="match status" value="1"/>
</dbReference>
<feature type="transmembrane region" description="Helical" evidence="10">
    <location>
        <begin position="219"/>
        <end position="243"/>
    </location>
</feature>
<dbReference type="SUPFAM" id="SSF90123">
    <property type="entry name" value="ABC transporter transmembrane region"/>
    <property type="match status" value="1"/>
</dbReference>
<dbReference type="EMBL" id="WDER01000013">
    <property type="protein sequence ID" value="KAB6084696.1"/>
    <property type="molecule type" value="Genomic_DNA"/>
</dbReference>
<dbReference type="GO" id="GO:0005524">
    <property type="term" value="F:ATP binding"/>
    <property type="evidence" value="ECO:0007669"/>
    <property type="project" value="UniProtKB-KW"/>
</dbReference>
<dbReference type="GO" id="GO:0015421">
    <property type="term" value="F:ABC-type oligopeptide transporter activity"/>
    <property type="evidence" value="ECO:0007669"/>
    <property type="project" value="TreeGrafter"/>
</dbReference>
<feature type="transmembrane region" description="Helical" evidence="10">
    <location>
        <begin position="186"/>
        <end position="207"/>
    </location>
</feature>
<accession>A0A4Q5DCZ1</accession>
<feature type="transmembrane region" description="Helical" evidence="10">
    <location>
        <begin position="323"/>
        <end position="344"/>
    </location>
</feature>
<evidence type="ECO:0000256" key="5">
    <source>
        <dbReference type="ARBA" id="ARBA00022741"/>
    </source>
</evidence>
<evidence type="ECO:0000256" key="8">
    <source>
        <dbReference type="ARBA" id="ARBA00022989"/>
    </source>
</evidence>
<evidence type="ECO:0000313" key="14">
    <source>
        <dbReference type="EMBL" id="KAB6084696.1"/>
    </source>
</evidence>
<dbReference type="InterPro" id="IPR039421">
    <property type="entry name" value="Type_1_exporter"/>
</dbReference>
<protein>
    <submittedName>
        <fullName evidence="14">Peptidase domain-containing ABC transporter</fullName>
    </submittedName>
</protein>
<proteinExistence type="predicted"/>
<dbReference type="Pfam" id="PF00664">
    <property type="entry name" value="ABC_membrane"/>
    <property type="match status" value="1"/>
</dbReference>
<keyword evidence="5" id="KW-0547">Nucleotide-binding</keyword>
<reference evidence="14 15" key="1">
    <citation type="journal article" date="2019" name="Nat. Med.">
        <title>A library of human gut bacterial isolates paired with longitudinal multiomics data enables mechanistic microbiome research.</title>
        <authorList>
            <person name="Poyet M."/>
            <person name="Groussin M."/>
            <person name="Gibbons S.M."/>
            <person name="Avila-Pacheco J."/>
            <person name="Jiang X."/>
            <person name="Kearney S.M."/>
            <person name="Perrotta A.R."/>
            <person name="Berdy B."/>
            <person name="Zhao S."/>
            <person name="Lieberman T.D."/>
            <person name="Swanson P.K."/>
            <person name="Smith M."/>
            <person name="Roesemann S."/>
            <person name="Alexander J.E."/>
            <person name="Rich S.A."/>
            <person name="Livny J."/>
            <person name="Vlamakis H."/>
            <person name="Clish C."/>
            <person name="Bullock K."/>
            <person name="Deik A."/>
            <person name="Scott J."/>
            <person name="Pierce K.A."/>
            <person name="Xavier R.J."/>
            <person name="Alm E.J."/>
        </authorList>
    </citation>
    <scope>NUCLEOTIDE SEQUENCE [LARGE SCALE GENOMIC DNA]</scope>
    <source>
        <strain evidence="14 15">BIOML-A73</strain>
    </source>
</reference>
<keyword evidence="9 10" id="KW-0472">Membrane</keyword>
<dbReference type="PROSITE" id="PS50990">
    <property type="entry name" value="PEPTIDASE_C39"/>
    <property type="match status" value="1"/>
</dbReference>
<evidence type="ECO:0000256" key="6">
    <source>
        <dbReference type="ARBA" id="ARBA00022801"/>
    </source>
</evidence>
<evidence type="ECO:0000256" key="10">
    <source>
        <dbReference type="SAM" id="Phobius"/>
    </source>
</evidence>
<evidence type="ECO:0000256" key="4">
    <source>
        <dbReference type="ARBA" id="ARBA00022692"/>
    </source>
</evidence>
<dbReference type="Pfam" id="PF03412">
    <property type="entry name" value="Peptidase_C39"/>
    <property type="match status" value="1"/>
</dbReference>
<comment type="caution">
    <text evidence="14">The sequence shown here is derived from an EMBL/GenBank/DDBJ whole genome shotgun (WGS) entry which is preliminary data.</text>
</comment>
<keyword evidence="2" id="KW-0813">Transport</keyword>
<dbReference type="InterPro" id="IPR017871">
    <property type="entry name" value="ABC_transporter-like_CS"/>
</dbReference>
<keyword evidence="4 10" id="KW-0812">Transmembrane</keyword>
<keyword evidence="8 10" id="KW-1133">Transmembrane helix</keyword>
<evidence type="ECO:0000256" key="2">
    <source>
        <dbReference type="ARBA" id="ARBA00022448"/>
    </source>
</evidence>
<dbReference type="Pfam" id="PF00005">
    <property type="entry name" value="ABC_tran"/>
    <property type="match status" value="1"/>
</dbReference>
<comment type="subcellular location">
    <subcellularLocation>
        <location evidence="1">Cell membrane</location>
        <topology evidence="1">Multi-pass membrane protein</topology>
    </subcellularLocation>
</comment>
<dbReference type="GO" id="GO:0008233">
    <property type="term" value="F:peptidase activity"/>
    <property type="evidence" value="ECO:0007669"/>
    <property type="project" value="InterPro"/>
</dbReference>
<feature type="domain" description="ABC transporter" evidence="11">
    <location>
        <begin position="502"/>
        <end position="738"/>
    </location>
</feature>
<dbReference type="InterPro" id="IPR003439">
    <property type="entry name" value="ABC_transporter-like_ATP-bd"/>
</dbReference>
<dbReference type="InterPro" id="IPR003593">
    <property type="entry name" value="AAA+_ATPase"/>
</dbReference>
<name>A0A4Q5DCZ1_9BACE</name>
<dbReference type="InterPro" id="IPR036640">
    <property type="entry name" value="ABC1_TM_sf"/>
</dbReference>
<evidence type="ECO:0000256" key="3">
    <source>
        <dbReference type="ARBA" id="ARBA00022475"/>
    </source>
</evidence>
<organism evidence="14 15">
    <name type="scientific">Bacteroides xylanisolvens</name>
    <dbReference type="NCBI Taxonomy" id="371601"/>
    <lineage>
        <taxon>Bacteria</taxon>
        <taxon>Pseudomonadati</taxon>
        <taxon>Bacteroidota</taxon>
        <taxon>Bacteroidia</taxon>
        <taxon>Bacteroidales</taxon>
        <taxon>Bacteroidaceae</taxon>
        <taxon>Bacteroides</taxon>
    </lineage>
</organism>
<dbReference type="Gene3D" id="1.20.1560.10">
    <property type="entry name" value="ABC transporter type 1, transmembrane domain"/>
    <property type="match status" value="1"/>
</dbReference>
<dbReference type="PROSITE" id="PS00211">
    <property type="entry name" value="ABC_TRANSPORTER_1"/>
    <property type="match status" value="1"/>
</dbReference>
<gene>
    <name evidence="14" type="ORF">GA560_06950</name>
</gene>
<dbReference type="InterPro" id="IPR011527">
    <property type="entry name" value="ABC1_TM_dom"/>
</dbReference>
<dbReference type="Proteomes" id="UP000474077">
    <property type="component" value="Unassembled WGS sequence"/>
</dbReference>
<dbReference type="CDD" id="cd02418">
    <property type="entry name" value="Peptidase_C39B"/>
    <property type="match status" value="1"/>
</dbReference>
<dbReference type="PANTHER" id="PTHR43394">
    <property type="entry name" value="ATP-DEPENDENT PERMEASE MDL1, MITOCHONDRIAL"/>
    <property type="match status" value="1"/>
</dbReference>
<dbReference type="PROSITE" id="PS50893">
    <property type="entry name" value="ABC_TRANSPORTER_2"/>
    <property type="match status" value="1"/>
</dbReference>
<dbReference type="SMART" id="SM00382">
    <property type="entry name" value="AAA"/>
    <property type="match status" value="1"/>
</dbReference>
<evidence type="ECO:0000259" key="11">
    <source>
        <dbReference type="PROSITE" id="PS50893"/>
    </source>
</evidence>
<evidence type="ECO:0000259" key="13">
    <source>
        <dbReference type="PROSITE" id="PS50990"/>
    </source>
</evidence>
<evidence type="ECO:0000259" key="12">
    <source>
        <dbReference type="PROSITE" id="PS50929"/>
    </source>
</evidence>
<dbReference type="GO" id="GO:0016887">
    <property type="term" value="F:ATP hydrolysis activity"/>
    <property type="evidence" value="ECO:0007669"/>
    <property type="project" value="InterPro"/>
</dbReference>
<evidence type="ECO:0000256" key="9">
    <source>
        <dbReference type="ARBA" id="ARBA00023136"/>
    </source>
</evidence>
<dbReference type="SUPFAM" id="SSF52540">
    <property type="entry name" value="P-loop containing nucleoside triphosphate hydrolases"/>
    <property type="match status" value="1"/>
</dbReference>
<keyword evidence="7" id="KW-0067">ATP-binding</keyword>
<dbReference type="InterPro" id="IPR027417">
    <property type="entry name" value="P-loop_NTPase"/>
</dbReference>
<keyword evidence="3" id="KW-1003">Cell membrane</keyword>
<dbReference type="GO" id="GO:0006508">
    <property type="term" value="P:proteolysis"/>
    <property type="evidence" value="ECO:0007669"/>
    <property type="project" value="InterPro"/>
</dbReference>
<dbReference type="InterPro" id="IPR005074">
    <property type="entry name" value="Peptidase_C39"/>
</dbReference>
<sequence length="744" mass="83786">MSLIKSFPHYQQLDSMDCGPSCLRMIAKYYGRCYSLQTLRERSFITRQGVSMLGISDAAESIGMRTQGVRISLQQLIEDVPLPCILHWNRNHFVVLYDIRKKRKLFSNAVPEYTFCISDPDQGKYPIDKAGFQKCWISTKDEGKEAGFALLLTPTPEFHERIDDQEQQKKNLSFYLRYLFPYKSQLFQLMVGMLLGSVFSLILPFLTQAMVDQGIGNNNLNFITLILISQLVLSITQMGVGFIQSWISLHVNTRISITLISDFIAKLMRLPIRFFDAKNIGDILQRIGDHGRIQSFMTGTTLSTLFSFFNFFIFAGIMAYYNLSILIVFLVGNALYVAWILSFMRYRRKLDNARFAQAAANQSNMVQLITGMQEIKLNNCEKQQRWKWESIQVKLFKISIKGTALGQVQQVGSIFFSQTTSLLISFLSAKAVVDGDITLGMMMSISYIIGQLSGPIGQVISFSQSFQDAKISLERLNEINNKEEEIGSVDDKINVLPENRDITLENVCFSYDGAERDYVLENLNLTIPHDKVTAIVGASGSGKTTVIKLLLGFYNPVKGDVKVGKYSLKDINPHLWRQNTGAVMQEGFLFSDSIAKNITISDESPDTRKLLNAVETANIRAFIESLPQKYNSKIGMEGNGVSQGQKQRLLIARAIYKNPTYLFFDEATNALDANNEKIILDNLTQFYKGKTVVVVAHRLSTVQSADNIVVMDGGKVIESGTHKELTAKKGAYYTLVKNQLELGV</sequence>
<dbReference type="FunFam" id="3.40.50.300:FF:000299">
    <property type="entry name" value="ABC transporter ATP-binding protein/permease"/>
    <property type="match status" value="1"/>
</dbReference>
<feature type="domain" description="Peptidase C39" evidence="13">
    <location>
        <begin position="12"/>
        <end position="143"/>
    </location>
</feature>
<feature type="domain" description="ABC transmembrane type-1" evidence="12">
    <location>
        <begin position="189"/>
        <end position="468"/>
    </location>
</feature>